<name>A0ABT9D5G7_9CELL</name>
<protein>
    <submittedName>
        <fullName evidence="2">Uncharacterized protein</fullName>
    </submittedName>
</protein>
<feature type="region of interest" description="Disordered" evidence="1">
    <location>
        <begin position="87"/>
        <end position="107"/>
    </location>
</feature>
<dbReference type="EMBL" id="JAUQYP010000001">
    <property type="protein sequence ID" value="MDO8106035.1"/>
    <property type="molecule type" value="Genomic_DNA"/>
</dbReference>
<dbReference type="Proteomes" id="UP001232536">
    <property type="component" value="Unassembled WGS sequence"/>
</dbReference>
<dbReference type="RefSeq" id="WP_304599728.1">
    <property type="nucleotide sequence ID" value="NZ_JAUQYO010000002.1"/>
</dbReference>
<comment type="caution">
    <text evidence="2">The sequence shown here is derived from an EMBL/GenBank/DDBJ whole genome shotgun (WGS) entry which is preliminary data.</text>
</comment>
<evidence type="ECO:0000313" key="3">
    <source>
        <dbReference type="Proteomes" id="UP001232536"/>
    </source>
</evidence>
<evidence type="ECO:0000313" key="2">
    <source>
        <dbReference type="EMBL" id="MDO8106035.1"/>
    </source>
</evidence>
<organism evidence="2 3">
    <name type="scientific">Actinotalea lenta</name>
    <dbReference type="NCBI Taxonomy" id="3064654"/>
    <lineage>
        <taxon>Bacteria</taxon>
        <taxon>Bacillati</taxon>
        <taxon>Actinomycetota</taxon>
        <taxon>Actinomycetes</taxon>
        <taxon>Micrococcales</taxon>
        <taxon>Cellulomonadaceae</taxon>
        <taxon>Actinotalea</taxon>
    </lineage>
</organism>
<proteinExistence type="predicted"/>
<evidence type="ECO:0000256" key="1">
    <source>
        <dbReference type="SAM" id="MobiDB-lite"/>
    </source>
</evidence>
<sequence length="192" mass="20753">MSALDIASVRLAVPPGAVLWGPAELPAAVQVGVPLPRRAERRFRRSVARLHRRAAGLEGLVAVVAHPYPRTGRVLVSGHVRLVDLSDAESPSPSEYATEREHAQPPRRVEELARSVELDQLGPGQGVLEVSIRRRPWTGVIDNLFSWAVFPTGAAIAALVELHTTDGACCQLATEDAFTLADSLQLVHEDAR</sequence>
<feature type="compositionally biased region" description="Basic and acidic residues" evidence="1">
    <location>
        <begin position="97"/>
        <end position="107"/>
    </location>
</feature>
<keyword evidence="3" id="KW-1185">Reference proteome</keyword>
<accession>A0ABT9D5G7</accession>
<reference evidence="2 3" key="1">
    <citation type="submission" date="2023-07" db="EMBL/GenBank/DDBJ databases">
        <title>Description of novel actinomycetes strains, isolated from tidal flat sediment.</title>
        <authorList>
            <person name="Lu C."/>
        </authorList>
    </citation>
    <scope>NUCLEOTIDE SEQUENCE [LARGE SCALE GENOMIC DNA]</scope>
    <source>
        <strain evidence="2 3">SYSU T00b441</strain>
    </source>
</reference>
<gene>
    <name evidence="2" type="ORF">Q6348_02360</name>
</gene>